<dbReference type="GO" id="GO:0005198">
    <property type="term" value="F:structural molecule activity"/>
    <property type="evidence" value="ECO:0007669"/>
    <property type="project" value="InterPro"/>
</dbReference>
<organism evidence="1">
    <name type="scientific">Citrobacter amalonaticus</name>
    <dbReference type="NCBI Taxonomy" id="35703"/>
    <lineage>
        <taxon>Bacteria</taxon>
        <taxon>Pseudomonadati</taxon>
        <taxon>Pseudomonadota</taxon>
        <taxon>Gammaproteobacteria</taxon>
        <taxon>Enterobacterales</taxon>
        <taxon>Enterobacteriaceae</taxon>
        <taxon>Citrobacter</taxon>
    </lineage>
</organism>
<proteinExistence type="inferred from homology"/>
<evidence type="ECO:0000313" key="1">
    <source>
        <dbReference type="EMBL" id="VYS86871.1"/>
    </source>
</evidence>
<name>A0A6N2S3T1_CITAM</name>
<dbReference type="EMBL" id="CACRTI010000002">
    <property type="protein sequence ID" value="VYS86871.1"/>
    <property type="molecule type" value="Genomic_DNA"/>
</dbReference>
<gene>
    <name evidence="1" type="ORF">CALFYP1_01888</name>
</gene>
<dbReference type="InterPro" id="IPR006429">
    <property type="entry name" value="Phage_lambda_portal"/>
</dbReference>
<reference evidence="1" key="1">
    <citation type="submission" date="2019-11" db="EMBL/GenBank/DDBJ databases">
        <authorList>
            <person name="Feng L."/>
        </authorList>
    </citation>
    <scope>NUCLEOTIDE SEQUENCE</scope>
    <source>
        <strain evidence="1">CAmalonaticusLFYP1</strain>
    </source>
</reference>
<dbReference type="HAMAP" id="MF_04135">
    <property type="entry name" value="PORTAL_LAMBDA"/>
    <property type="match status" value="1"/>
</dbReference>
<dbReference type="Pfam" id="PF05136">
    <property type="entry name" value="Phage_portal_2"/>
    <property type="match status" value="1"/>
</dbReference>
<dbReference type="RefSeq" id="WP_156594891.1">
    <property type="nucleotide sequence ID" value="NZ_CACRTI010000002.1"/>
</dbReference>
<protein>
    <submittedName>
        <fullName evidence="1">Phage portal protein, lambda family</fullName>
    </submittedName>
</protein>
<accession>A0A6N2S3T1</accession>
<dbReference type="AlphaFoldDB" id="A0A6N2S3T1"/>
<dbReference type="GO" id="GO:0019068">
    <property type="term" value="P:virion assembly"/>
    <property type="evidence" value="ECO:0007669"/>
    <property type="project" value="InterPro"/>
</dbReference>
<dbReference type="NCBIfam" id="TIGR01539">
    <property type="entry name" value="portal_lambda"/>
    <property type="match status" value="1"/>
</dbReference>
<sequence length="530" mass="59130">MKTPALLGPDGRTSLREYAGYHGGGHGFGGQLRGWQPQSESPDAALLPNFARGNARADDLVRNNGYAANAIQLHQDHIVGSFFRLSHRPSWRFLGISEEDARAFSREVEAAWKEFAEDDNCFIDAERKRTFTMMIREGVAMHSFNGELCVQPAWDSSPGRLFRTQFKMVSPKRISNPNNTGDTRNCRAGVAVNNTGAAVGYYVSDDGYPGWMPQKWTYIPRELAGGRASFIHIFEPLEDGQTRGANQFYSVMEQMKMLDTLQNTQLQSAIVKAMYAATIESELDTQTAMDFILGADNKEQQNKFTGWLAEMASYYSAAPVRLGGAKVPHLMPGDSLNLQSPPNADNGYSVFEQSLLRYISAGLGVSFEQLSRNYSQMSYSTARASANESWAFFMGRRKFVASRQACMMFLCWLEEAIIRRVVTLPSRARFSFQEARSAWGNCDWIGSGRMAIDGLKEVQEAVMLIEAGLSTYEKECAKRGEDYQEIFAQQVRETMERRAAGLKPPSWAAAAFQSGLENSTKEEKDDARAA</sequence>